<proteinExistence type="predicted"/>
<keyword evidence="2" id="KW-1185">Reference proteome</keyword>
<comment type="caution">
    <text evidence="1">The sequence shown here is derived from an EMBL/GenBank/DDBJ whole genome shotgun (WGS) entry which is preliminary data.</text>
</comment>
<sequence length="270" mass="30452">MPSFPSSPTDAPKNEPLKVELTRYLHKYLPVARWDIDCNNAPSKFIIQIDCREQDTVMWEAEGNGSAWAVVDLRQSEETSKREFDFEISQVITTPASRTTVPAEQDRDTMYAKGKTGRFRLGSAASLSRITYNYQIGKETGEPGYTIYQDKQGQWSPGVGRVLPAERSEQKRPKDWHWQFSKSYTLVLDSPELKKVGQMVGLVACMFLEARALAARTLEDPSTQLSCPFLSPNALRALCQTKEQREITVFAPNPAREKLDLLQVSSPIMA</sequence>
<evidence type="ECO:0000313" key="2">
    <source>
        <dbReference type="Proteomes" id="UP001362999"/>
    </source>
</evidence>
<name>A0AAV9ZRE7_9AGAR</name>
<dbReference type="AlphaFoldDB" id="A0AAV9ZRE7"/>
<accession>A0AAV9ZRE7</accession>
<evidence type="ECO:0000313" key="1">
    <source>
        <dbReference type="EMBL" id="KAK6988723.1"/>
    </source>
</evidence>
<dbReference type="Proteomes" id="UP001362999">
    <property type="component" value="Unassembled WGS sequence"/>
</dbReference>
<organism evidence="1 2">
    <name type="scientific">Favolaschia claudopus</name>
    <dbReference type="NCBI Taxonomy" id="2862362"/>
    <lineage>
        <taxon>Eukaryota</taxon>
        <taxon>Fungi</taxon>
        <taxon>Dikarya</taxon>
        <taxon>Basidiomycota</taxon>
        <taxon>Agaricomycotina</taxon>
        <taxon>Agaricomycetes</taxon>
        <taxon>Agaricomycetidae</taxon>
        <taxon>Agaricales</taxon>
        <taxon>Marasmiineae</taxon>
        <taxon>Mycenaceae</taxon>
        <taxon>Favolaschia</taxon>
    </lineage>
</organism>
<reference evidence="1 2" key="1">
    <citation type="journal article" date="2024" name="J Genomics">
        <title>Draft genome sequencing and assembly of Favolaschia claudopus CIRM-BRFM 2984 isolated from oak limbs.</title>
        <authorList>
            <person name="Navarro D."/>
            <person name="Drula E."/>
            <person name="Chaduli D."/>
            <person name="Cazenave R."/>
            <person name="Ahrendt S."/>
            <person name="Wang J."/>
            <person name="Lipzen A."/>
            <person name="Daum C."/>
            <person name="Barry K."/>
            <person name="Grigoriev I.V."/>
            <person name="Favel A."/>
            <person name="Rosso M.N."/>
            <person name="Martin F."/>
        </authorList>
    </citation>
    <scope>NUCLEOTIDE SEQUENCE [LARGE SCALE GENOMIC DNA]</scope>
    <source>
        <strain evidence="1 2">CIRM-BRFM 2984</strain>
    </source>
</reference>
<protein>
    <submittedName>
        <fullName evidence="1">Uncharacterized protein</fullName>
    </submittedName>
</protein>
<gene>
    <name evidence="1" type="ORF">R3P38DRAFT_3228696</name>
</gene>
<dbReference type="EMBL" id="JAWWNJ010000121">
    <property type="protein sequence ID" value="KAK6988723.1"/>
    <property type="molecule type" value="Genomic_DNA"/>
</dbReference>